<sequence length="320" mass="35089">MLSRRIHFTPPLNATRAHTVATASESHSVQMQQACREWWGNFVPIADWEPPEICKSKFDGMKIQNYRISPEIDKHGDPECSYDRAFAGANDTFGELTAMFNEEWVSGVDLEAGYDLGWDYAPDGGDYDLGWGFAPDGNDVSSGEVLQESVGVDLRWEAPTVDALDSRCAMMALSCLSAIDIDEVYDLGWNDTATVDRVEDQQVQSDLIPLSSSSNFVGDEDSNASAGVMSSNAQLGPSNHTPNVLHQAEAAMAHALRRLNAVGHTNDDEQMHCIMQTAVDSLGRSYAPSKVRRANSWLFGAYSEARNQVTEVGEDILSIT</sequence>
<reference evidence="1" key="1">
    <citation type="journal article" date="2020" name="New Phytol.">
        <title>Comparative genomics reveals dynamic genome evolution in host specialist ectomycorrhizal fungi.</title>
        <authorList>
            <person name="Lofgren L.A."/>
            <person name="Nguyen N.H."/>
            <person name="Vilgalys R."/>
            <person name="Ruytinx J."/>
            <person name="Liao H.L."/>
            <person name="Branco S."/>
            <person name="Kuo A."/>
            <person name="LaButti K."/>
            <person name="Lipzen A."/>
            <person name="Andreopoulos W."/>
            <person name="Pangilinan J."/>
            <person name="Riley R."/>
            <person name="Hundley H."/>
            <person name="Na H."/>
            <person name="Barry K."/>
            <person name="Grigoriev I.V."/>
            <person name="Stajich J.E."/>
            <person name="Kennedy P.G."/>
        </authorList>
    </citation>
    <scope>NUCLEOTIDE SEQUENCE</scope>
    <source>
        <strain evidence="1">FC203</strain>
    </source>
</reference>
<proteinExistence type="predicted"/>
<name>A0AAD4E2R5_9AGAM</name>
<dbReference type="AlphaFoldDB" id="A0AAD4E2R5"/>
<comment type="caution">
    <text evidence="1">The sequence shown here is derived from an EMBL/GenBank/DDBJ whole genome shotgun (WGS) entry which is preliminary data.</text>
</comment>
<dbReference type="GeneID" id="64661719"/>
<protein>
    <submittedName>
        <fullName evidence="1">Uncharacterized protein</fullName>
    </submittedName>
</protein>
<keyword evidence="2" id="KW-1185">Reference proteome</keyword>
<dbReference type="EMBL" id="JABBWK010000041">
    <property type="protein sequence ID" value="KAG1898186.1"/>
    <property type="molecule type" value="Genomic_DNA"/>
</dbReference>
<dbReference type="Proteomes" id="UP001195769">
    <property type="component" value="Unassembled WGS sequence"/>
</dbReference>
<organism evidence="1 2">
    <name type="scientific">Suillus fuscotomentosus</name>
    <dbReference type="NCBI Taxonomy" id="1912939"/>
    <lineage>
        <taxon>Eukaryota</taxon>
        <taxon>Fungi</taxon>
        <taxon>Dikarya</taxon>
        <taxon>Basidiomycota</taxon>
        <taxon>Agaricomycotina</taxon>
        <taxon>Agaricomycetes</taxon>
        <taxon>Agaricomycetidae</taxon>
        <taxon>Boletales</taxon>
        <taxon>Suillineae</taxon>
        <taxon>Suillaceae</taxon>
        <taxon>Suillus</taxon>
    </lineage>
</organism>
<gene>
    <name evidence="1" type="ORF">F5891DRAFT_1191172</name>
</gene>
<evidence type="ECO:0000313" key="1">
    <source>
        <dbReference type="EMBL" id="KAG1898186.1"/>
    </source>
</evidence>
<accession>A0AAD4E2R5</accession>
<dbReference type="RefSeq" id="XP_041223762.1">
    <property type="nucleotide sequence ID" value="XM_041367421.1"/>
</dbReference>
<evidence type="ECO:0000313" key="2">
    <source>
        <dbReference type="Proteomes" id="UP001195769"/>
    </source>
</evidence>